<evidence type="ECO:0000259" key="8">
    <source>
        <dbReference type="Pfam" id="PF08600"/>
    </source>
</evidence>
<dbReference type="Pfam" id="PF07967">
    <property type="entry name" value="zf-C3HC"/>
    <property type="match status" value="1"/>
</dbReference>
<evidence type="ECO:0000259" key="7">
    <source>
        <dbReference type="Pfam" id="PF07967"/>
    </source>
</evidence>
<evidence type="ECO:0000313" key="10">
    <source>
        <dbReference type="Proteomes" id="UP000076858"/>
    </source>
</evidence>
<evidence type="ECO:0000256" key="1">
    <source>
        <dbReference type="ARBA" id="ARBA00004123"/>
    </source>
</evidence>
<keyword evidence="2" id="KW-0479">Metal-binding</keyword>
<evidence type="ECO:0000256" key="2">
    <source>
        <dbReference type="ARBA" id="ARBA00022723"/>
    </source>
</evidence>
<dbReference type="PANTHER" id="PTHR15835">
    <property type="entry name" value="NUCLEAR-INTERACTING PARTNER OF ALK"/>
    <property type="match status" value="1"/>
</dbReference>
<name>A0A162T413_9CRUS</name>
<sequence>METSDRKRKLDESIIRKLYHGVPCKDPTRESFLKRLKTYNVFNWSGKPVNPPQCARQGWEIAEKDVLKCVMCHQFLSVTLPSPSKHLPYREACSKIRSRLASAHSKFCLYSTNPLPDSVLEINHLSNMELQDTIQQQLLDFKNIEVLSHITSSKEEVKEIFDWFVETVTVPDVNLSSFILVLTGWQFLKDDMLLQCDYCNRKWSIEPYLIQRNAVEKIDCVKPTVDPVGQHQMWCAWRAEERGWKCRLLQLQQLKESRSREKRSRFNSSVCGSLTDSMRAVRKLLNGTI</sequence>
<comment type="subcellular location">
    <subcellularLocation>
        <location evidence="1">Nucleus</location>
    </subcellularLocation>
</comment>
<dbReference type="OrthoDB" id="6335187at2759"/>
<evidence type="ECO:0000313" key="9">
    <source>
        <dbReference type="EMBL" id="KZS21885.1"/>
    </source>
</evidence>
<evidence type="ECO:0000256" key="6">
    <source>
        <dbReference type="ARBA" id="ARBA00044931"/>
    </source>
</evidence>
<evidence type="ECO:0000256" key="5">
    <source>
        <dbReference type="ARBA" id="ARBA00023242"/>
    </source>
</evidence>
<feature type="domain" description="NuBaID C-terminal" evidence="8">
    <location>
        <begin position="178"/>
        <end position="254"/>
    </location>
</feature>
<dbReference type="STRING" id="35525.A0A162T413"/>
<dbReference type="GO" id="GO:0008270">
    <property type="term" value="F:zinc ion binding"/>
    <property type="evidence" value="ECO:0007669"/>
    <property type="project" value="UniProtKB-KW"/>
</dbReference>
<evidence type="ECO:0000256" key="4">
    <source>
        <dbReference type="ARBA" id="ARBA00022833"/>
    </source>
</evidence>
<reference evidence="9 10" key="1">
    <citation type="submission" date="2016-03" db="EMBL/GenBank/DDBJ databases">
        <title>EvidentialGene: Evidence-directed Construction of Genes on Genomes.</title>
        <authorList>
            <person name="Gilbert D.G."/>
            <person name="Choi J.-H."/>
            <person name="Mockaitis K."/>
            <person name="Colbourne J."/>
            <person name="Pfrender M."/>
        </authorList>
    </citation>
    <scope>NUCLEOTIDE SEQUENCE [LARGE SCALE GENOMIC DNA]</scope>
    <source>
        <strain evidence="9 10">Xinb3</strain>
        <tissue evidence="9">Complete organism</tissue>
    </source>
</reference>
<keyword evidence="10" id="KW-1185">Reference proteome</keyword>
<proteinExistence type="predicted"/>
<dbReference type="EMBL" id="LRGB01000007">
    <property type="protein sequence ID" value="KZS21885.1"/>
    <property type="molecule type" value="Genomic_DNA"/>
</dbReference>
<keyword evidence="3" id="KW-0863">Zinc-finger</keyword>
<gene>
    <name evidence="9" type="ORF">APZ42_011001</name>
</gene>
<keyword evidence="4" id="KW-0862">Zinc</keyword>
<keyword evidence="5" id="KW-0539">Nucleus</keyword>
<dbReference type="InterPro" id="IPR012935">
    <property type="entry name" value="NuBaID_N"/>
</dbReference>
<dbReference type="GO" id="GO:0005634">
    <property type="term" value="C:nucleus"/>
    <property type="evidence" value="ECO:0007669"/>
    <property type="project" value="UniProtKB-SubCell"/>
</dbReference>
<evidence type="ECO:0000256" key="3">
    <source>
        <dbReference type="ARBA" id="ARBA00022771"/>
    </source>
</evidence>
<dbReference type="AlphaFoldDB" id="A0A162T413"/>
<dbReference type="Pfam" id="PF08600">
    <property type="entry name" value="NuBaID_C"/>
    <property type="match status" value="1"/>
</dbReference>
<feature type="domain" description="C3HC-type" evidence="7">
    <location>
        <begin position="29"/>
        <end position="141"/>
    </location>
</feature>
<organism evidence="9 10">
    <name type="scientific">Daphnia magna</name>
    <dbReference type="NCBI Taxonomy" id="35525"/>
    <lineage>
        <taxon>Eukaryota</taxon>
        <taxon>Metazoa</taxon>
        <taxon>Ecdysozoa</taxon>
        <taxon>Arthropoda</taxon>
        <taxon>Crustacea</taxon>
        <taxon>Branchiopoda</taxon>
        <taxon>Diplostraca</taxon>
        <taxon>Cladocera</taxon>
        <taxon>Anomopoda</taxon>
        <taxon>Daphniidae</taxon>
        <taxon>Daphnia</taxon>
    </lineage>
</organism>
<protein>
    <submittedName>
        <fullName evidence="9">Uncharacterized protein</fullName>
    </submittedName>
</protein>
<comment type="function">
    <text evidence="6">Required for proper positioning of a substantial amount of TPR at the nuclear basket (NB) through interaction with TPR.</text>
</comment>
<comment type="caution">
    <text evidence="9">The sequence shown here is derived from an EMBL/GenBank/DDBJ whole genome shotgun (WGS) entry which is preliminary data.</text>
</comment>
<dbReference type="InterPro" id="IPR013909">
    <property type="entry name" value="NuBaID_C"/>
</dbReference>
<dbReference type="Proteomes" id="UP000076858">
    <property type="component" value="Unassembled WGS sequence"/>
</dbReference>
<accession>A0A162T413</accession>
<dbReference type="PANTHER" id="PTHR15835:SF6">
    <property type="entry name" value="ZINC FINGER C3HC-TYPE PROTEIN 1"/>
    <property type="match status" value="1"/>
</dbReference>